<dbReference type="EMBL" id="JAAEEH010000001">
    <property type="protein sequence ID" value="NDL66209.1"/>
    <property type="molecule type" value="Genomic_DNA"/>
</dbReference>
<evidence type="ECO:0000313" key="2">
    <source>
        <dbReference type="EMBL" id="NDL66209.1"/>
    </source>
</evidence>
<evidence type="ECO:0000259" key="1">
    <source>
        <dbReference type="Pfam" id="PF03625"/>
    </source>
</evidence>
<dbReference type="Pfam" id="PF03625">
    <property type="entry name" value="DUF302"/>
    <property type="match status" value="1"/>
</dbReference>
<feature type="domain" description="DUF302" evidence="1">
    <location>
        <begin position="36"/>
        <end position="97"/>
    </location>
</feature>
<dbReference type="PANTHER" id="PTHR38342">
    <property type="entry name" value="SLR5037 PROTEIN"/>
    <property type="match status" value="1"/>
</dbReference>
<dbReference type="InterPro" id="IPR005180">
    <property type="entry name" value="DUF302"/>
</dbReference>
<gene>
    <name evidence="2" type="ORF">GXN74_00425</name>
</gene>
<dbReference type="RefSeq" id="WP_162368936.1">
    <property type="nucleotide sequence ID" value="NZ_JAAEEH010000001.1"/>
</dbReference>
<proteinExistence type="predicted"/>
<dbReference type="InterPro" id="IPR035923">
    <property type="entry name" value="TT1751-like_sf"/>
</dbReference>
<protein>
    <submittedName>
        <fullName evidence="2">DUF302 domain-containing protein</fullName>
    </submittedName>
</protein>
<sequence length="127" mass="14093">MEIIYEVEKDMSVAEAADRVKEALAAVQFGVLWELNFKEKLAEKGLDFDRDFLVMEVCNPKKAKTVLDTTIRAGYFLPCKVAVYEKDGKAVVGMARPTVLIRALEVEALVSLAAEVEADLRQAIDSI</sequence>
<dbReference type="Gene3D" id="3.30.310.70">
    <property type="entry name" value="TT1751-like domain"/>
    <property type="match status" value="1"/>
</dbReference>
<reference evidence="2 3" key="1">
    <citation type="submission" date="2020-01" db="EMBL/GenBank/DDBJ databases">
        <title>Anaeroalcalibacter tamaniensis gen. nov., sp. nov., moderately halophilic strictly anaerobic fermenter bacterium from mud volcano of Taman peninsula.</title>
        <authorList>
            <person name="Frolova A."/>
            <person name="Merkel A.Y."/>
            <person name="Slobodkin A.I."/>
        </authorList>
    </citation>
    <scope>NUCLEOTIDE SEQUENCE [LARGE SCALE GENOMIC DNA]</scope>
    <source>
        <strain evidence="2 3">F-3ap</strain>
    </source>
</reference>
<evidence type="ECO:0000313" key="3">
    <source>
        <dbReference type="Proteomes" id="UP000461585"/>
    </source>
</evidence>
<dbReference type="PANTHER" id="PTHR38342:SF1">
    <property type="entry name" value="SLR5037 PROTEIN"/>
    <property type="match status" value="1"/>
</dbReference>
<dbReference type="PIRSF" id="PIRSF021774">
    <property type="entry name" value="UCP021774"/>
    <property type="match status" value="1"/>
</dbReference>
<dbReference type="SUPFAM" id="SSF103247">
    <property type="entry name" value="TT1751-like"/>
    <property type="match status" value="1"/>
</dbReference>
<dbReference type="CDD" id="cd14797">
    <property type="entry name" value="DUF302"/>
    <property type="match status" value="1"/>
</dbReference>
<keyword evidence="3" id="KW-1185">Reference proteome</keyword>
<comment type="caution">
    <text evidence="2">The sequence shown here is derived from an EMBL/GenBank/DDBJ whole genome shotgun (WGS) entry which is preliminary data.</text>
</comment>
<organism evidence="2 3">
    <name type="scientific">Anaerotalea alkaliphila</name>
    <dbReference type="NCBI Taxonomy" id="2662126"/>
    <lineage>
        <taxon>Bacteria</taxon>
        <taxon>Bacillati</taxon>
        <taxon>Bacillota</taxon>
        <taxon>Clostridia</taxon>
        <taxon>Eubacteriales</taxon>
        <taxon>Anaerotalea</taxon>
    </lineage>
</organism>
<dbReference type="Proteomes" id="UP000461585">
    <property type="component" value="Unassembled WGS sequence"/>
</dbReference>
<dbReference type="AlphaFoldDB" id="A0A7X5KLS4"/>
<accession>A0A7X5KLS4</accession>
<name>A0A7X5KLS4_9FIRM</name>
<dbReference type="InterPro" id="IPR016796">
    <property type="entry name" value="UCP021774"/>
</dbReference>